<dbReference type="EMBL" id="NOIH01000033">
    <property type="protein sequence ID" value="OYD52604.1"/>
    <property type="molecule type" value="Genomic_DNA"/>
</dbReference>
<dbReference type="RefSeq" id="WP_094269621.1">
    <property type="nucleotide sequence ID" value="NZ_NOIH01000033.1"/>
</dbReference>
<dbReference type="Gene3D" id="3.40.225.10">
    <property type="entry name" value="Class II aldolase/adducin N-terminal domain"/>
    <property type="match status" value="1"/>
</dbReference>
<dbReference type="SMART" id="SM01007">
    <property type="entry name" value="Aldolase_II"/>
    <property type="match status" value="1"/>
</dbReference>
<name>A0A235EUC3_9RHOO</name>
<dbReference type="InterPro" id="IPR001303">
    <property type="entry name" value="Aldolase_II/adducin_N"/>
</dbReference>
<dbReference type="AlphaFoldDB" id="A0A235EUC3"/>
<keyword evidence="1" id="KW-0479">Metal-binding</keyword>
<evidence type="ECO:0000256" key="2">
    <source>
        <dbReference type="ARBA" id="ARBA00023239"/>
    </source>
</evidence>
<feature type="domain" description="Class II aldolase/adducin N-terminal" evidence="3">
    <location>
        <begin position="16"/>
        <end position="201"/>
    </location>
</feature>
<evidence type="ECO:0000313" key="5">
    <source>
        <dbReference type="Proteomes" id="UP000215181"/>
    </source>
</evidence>
<dbReference type="InterPro" id="IPR036409">
    <property type="entry name" value="Aldolase_II/adducin_N_sf"/>
</dbReference>
<keyword evidence="2" id="KW-0456">Lyase</keyword>
<comment type="caution">
    <text evidence="4">The sequence shown here is derived from an EMBL/GenBank/DDBJ whole genome shotgun (WGS) entry which is preliminary data.</text>
</comment>
<dbReference type="Pfam" id="PF00596">
    <property type="entry name" value="Aldolase_II"/>
    <property type="match status" value="1"/>
</dbReference>
<dbReference type="GO" id="GO:0005829">
    <property type="term" value="C:cytosol"/>
    <property type="evidence" value="ECO:0007669"/>
    <property type="project" value="TreeGrafter"/>
</dbReference>
<evidence type="ECO:0000313" key="4">
    <source>
        <dbReference type="EMBL" id="OYD52604.1"/>
    </source>
</evidence>
<evidence type="ECO:0000256" key="1">
    <source>
        <dbReference type="ARBA" id="ARBA00022723"/>
    </source>
</evidence>
<dbReference type="GO" id="GO:0019323">
    <property type="term" value="P:pentose catabolic process"/>
    <property type="evidence" value="ECO:0007669"/>
    <property type="project" value="TreeGrafter"/>
</dbReference>
<gene>
    <name evidence="4" type="ORF">CGK74_17220</name>
</gene>
<dbReference type="PANTHER" id="PTHR22789">
    <property type="entry name" value="FUCULOSE PHOSPHATE ALDOLASE"/>
    <property type="match status" value="1"/>
</dbReference>
<keyword evidence="5" id="KW-1185">Reference proteome</keyword>
<organism evidence="4 5">
    <name type="scientific">Thauera propionica</name>
    <dbReference type="NCBI Taxonomy" id="2019431"/>
    <lineage>
        <taxon>Bacteria</taxon>
        <taxon>Pseudomonadati</taxon>
        <taxon>Pseudomonadota</taxon>
        <taxon>Betaproteobacteria</taxon>
        <taxon>Rhodocyclales</taxon>
        <taxon>Zoogloeaceae</taxon>
        <taxon>Thauera</taxon>
    </lineage>
</organism>
<reference evidence="4 5" key="1">
    <citation type="submission" date="2017-07" db="EMBL/GenBank/DDBJ databases">
        <title>Thauera sp. KNDSS-Mac4 genome sequence and assembly.</title>
        <authorList>
            <person name="Mayilraj S."/>
        </authorList>
    </citation>
    <scope>NUCLEOTIDE SEQUENCE [LARGE SCALE GENOMIC DNA]</scope>
    <source>
        <strain evidence="4 5">KNDSS-Mac4</strain>
    </source>
</reference>
<dbReference type="GO" id="GO:0046872">
    <property type="term" value="F:metal ion binding"/>
    <property type="evidence" value="ECO:0007669"/>
    <property type="project" value="UniProtKB-KW"/>
</dbReference>
<dbReference type="SUPFAM" id="SSF53639">
    <property type="entry name" value="AraD/HMP-PK domain-like"/>
    <property type="match status" value="1"/>
</dbReference>
<evidence type="ECO:0000259" key="3">
    <source>
        <dbReference type="SMART" id="SM01007"/>
    </source>
</evidence>
<dbReference type="Proteomes" id="UP000215181">
    <property type="component" value="Unassembled WGS sequence"/>
</dbReference>
<accession>A0A235EUC3</accession>
<proteinExistence type="predicted"/>
<sequence>MNASNVSDQVDPGLRSALLDTMRAMGDARLNVGTAGNASVRLPADADADAAHATARMLITPSGVPAERCRPEDMAVAEADGSYHGPLAPSSEWQLHRDIYAAFPAAGAVLHAHSPFATALACQRVEIPPFHYMIARFGGSTIRCAAYATFGTQALSDATVAALQDRSACLLANHGMVVYGRDLAHALALAIEFETLCEQYWRTLQLGVPVLLTEAEMAEVIERFRWYGRARS</sequence>
<dbReference type="OrthoDB" id="5500703at2"/>
<dbReference type="GO" id="GO:0016832">
    <property type="term" value="F:aldehyde-lyase activity"/>
    <property type="evidence" value="ECO:0007669"/>
    <property type="project" value="TreeGrafter"/>
</dbReference>
<protein>
    <submittedName>
        <fullName evidence="4">Class II aldolase</fullName>
    </submittedName>
</protein>
<dbReference type="InterPro" id="IPR050197">
    <property type="entry name" value="Aldolase_class_II_sugar_metab"/>
</dbReference>
<dbReference type="PANTHER" id="PTHR22789:SF0">
    <property type="entry name" value="3-OXO-TETRONATE 4-PHOSPHATE DECARBOXYLASE-RELATED"/>
    <property type="match status" value="1"/>
</dbReference>